<dbReference type="PANTHER" id="PTHR30069:SF29">
    <property type="entry name" value="HEMOGLOBIN AND HEMOGLOBIN-HAPTOGLOBIN-BINDING PROTEIN 1-RELATED"/>
    <property type="match status" value="1"/>
</dbReference>
<evidence type="ECO:0000259" key="8">
    <source>
        <dbReference type="Pfam" id="PF14905"/>
    </source>
</evidence>
<dbReference type="RefSeq" id="WP_013760006.1">
    <property type="nucleotide sequence ID" value="NC_015501.1"/>
</dbReference>
<keyword evidence="9" id="KW-0675">Receptor</keyword>
<name>F4KN55_PORAD</name>
<keyword evidence="5" id="KW-0732">Signal</keyword>
<feature type="domain" description="Outer membrane protein beta-barrel" evidence="8">
    <location>
        <begin position="447"/>
        <end position="900"/>
    </location>
</feature>
<dbReference type="SUPFAM" id="SSF49464">
    <property type="entry name" value="Carboxypeptidase regulatory domain-like"/>
    <property type="match status" value="1"/>
</dbReference>
<evidence type="ECO:0000313" key="9">
    <source>
        <dbReference type="EMBL" id="AEE12393.1"/>
    </source>
</evidence>
<keyword evidence="4" id="KW-0812">Transmembrane</keyword>
<dbReference type="InterPro" id="IPR008969">
    <property type="entry name" value="CarboxyPept-like_regulatory"/>
</dbReference>
<dbReference type="InterPro" id="IPR041700">
    <property type="entry name" value="OMP_b-brl_3"/>
</dbReference>
<evidence type="ECO:0000256" key="2">
    <source>
        <dbReference type="ARBA" id="ARBA00022448"/>
    </source>
</evidence>
<keyword evidence="10" id="KW-1185">Reference proteome</keyword>
<dbReference type="eggNOG" id="COG4206">
    <property type="taxonomic scope" value="Bacteria"/>
</dbReference>
<dbReference type="AlphaFoldDB" id="F4KN55"/>
<evidence type="ECO:0000256" key="4">
    <source>
        <dbReference type="ARBA" id="ARBA00022692"/>
    </source>
</evidence>
<dbReference type="Gene3D" id="2.60.40.1120">
    <property type="entry name" value="Carboxypeptidase-like, regulatory domain"/>
    <property type="match status" value="1"/>
</dbReference>
<dbReference type="Gene3D" id="2.40.170.20">
    <property type="entry name" value="TonB-dependent receptor, beta-barrel domain"/>
    <property type="match status" value="1"/>
</dbReference>
<keyword evidence="2" id="KW-0813">Transport</keyword>
<accession>F4KN55</accession>
<sequence>MRQIPLRSLCLLLILHVLYFTLPAQVVTTVRGAVRDGAEAPLVGANVAFYRLTPSGDKQLVAGGTSDSKGRFAIAQVPQEQLSLEVSYIGYQNYQDNLTITAGLNLGVIQLKEDEHLLEVVVVEGKATDMTVRGDTIAFNADAYKVPQGAMLEELVKRLPGAEIDENGQITIGGQQVAKIMLDGKEFFSGDTKVAMRNLPASVVNQLEVLNQQSDEARVTGFDDDEEQTVLNIRTKPDMRQGTFGHALAGYGLDHRYELSGMLNYFSKRHQTTLIAGSNNTNGQGLSDLDLGGGSGGWGRGGGRRGGGFGNQGITTSAQIAANETYTPNDRLEINANARYGYTQNDLSTRTETENLLPDSPSTFTNETSEALRRGHNLGGDAFIKWQATDRTELIYRPAVHYSWGIDQEERNYRTTDSEDNELHRGSQENLREHSGLRLFNMLLLGHKLNDEGRTLSLQLNGGFLGGNASTESHSTLHSVEGDQSQQTLLEDRDQTFNYRIRTGYVEPLTELLSLQAQLEWSDRIRSSERDYKLPDATGVWTQLDATMDTKMKTRLSSLSGGVDLKVANKLLDLTVGLRIRPTWMTTEQLQLASQEPLVRRETIWAPSLNFRYTPSKQTMLRLGYWGRSEMPSAGQMYSLPDATNLRESIVGNPDLRPSYQHQLFGMFRTFIPSTSQAINLRFFGAYTHHAVISDQTVDAKTQRRQITYINADGGEYMVHANGSFTTPLFTKSLSLAVSLGSAYNYRLGRINGVTNGAHSWTLSPNLSLAYSNSWLYLRAKGGLRYHYGSQSLQIATSPHTYDWSAGGDASVTLPLGFKVESEAIYTQGIGYQEPYNVASVLWSAGLSYSFLKDQAATLRIKVYDLLNEQQSIWRQVTATEISDTWSNSLGRYAMLHLIYRFRL</sequence>
<proteinExistence type="predicted"/>
<dbReference type="SUPFAM" id="SSF56935">
    <property type="entry name" value="Porins"/>
    <property type="match status" value="1"/>
</dbReference>
<evidence type="ECO:0000256" key="7">
    <source>
        <dbReference type="ARBA" id="ARBA00023237"/>
    </source>
</evidence>
<organism evidence="9 10">
    <name type="scientific">Porphyromonas asaccharolytica (strain ATCC 25260 / DSM 20707 / BCRC 10618 / CCUG 7834 / JCM 6326 / LMG 13178 / VPI 4198 / B440)</name>
    <name type="common">Bacteroides asaccharolyticus</name>
    <dbReference type="NCBI Taxonomy" id="879243"/>
    <lineage>
        <taxon>Bacteria</taxon>
        <taxon>Pseudomonadati</taxon>
        <taxon>Bacteroidota</taxon>
        <taxon>Bacteroidia</taxon>
        <taxon>Bacteroidales</taxon>
        <taxon>Porphyromonadaceae</taxon>
        <taxon>Porphyromonas</taxon>
    </lineage>
</organism>
<dbReference type="Proteomes" id="UP000006545">
    <property type="component" value="Chromosome"/>
</dbReference>
<dbReference type="InterPro" id="IPR036942">
    <property type="entry name" value="Beta-barrel_TonB_sf"/>
</dbReference>
<evidence type="ECO:0000313" key="10">
    <source>
        <dbReference type="Proteomes" id="UP000006545"/>
    </source>
</evidence>
<dbReference type="Pfam" id="PF14905">
    <property type="entry name" value="OMP_b-brl_3"/>
    <property type="match status" value="1"/>
</dbReference>
<evidence type="ECO:0000256" key="6">
    <source>
        <dbReference type="ARBA" id="ARBA00023136"/>
    </source>
</evidence>
<evidence type="ECO:0000256" key="5">
    <source>
        <dbReference type="ARBA" id="ARBA00022729"/>
    </source>
</evidence>
<dbReference type="STRING" id="879243.Poras_0439"/>
<dbReference type="GO" id="GO:0009279">
    <property type="term" value="C:cell outer membrane"/>
    <property type="evidence" value="ECO:0007669"/>
    <property type="project" value="UniProtKB-SubCell"/>
</dbReference>
<keyword evidence="3" id="KW-1134">Transmembrane beta strand</keyword>
<gene>
    <name evidence="9" type="ordered locus">Poras_0439</name>
</gene>
<evidence type="ECO:0000256" key="1">
    <source>
        <dbReference type="ARBA" id="ARBA00004571"/>
    </source>
</evidence>
<dbReference type="GO" id="GO:0015344">
    <property type="term" value="F:siderophore uptake transmembrane transporter activity"/>
    <property type="evidence" value="ECO:0007669"/>
    <property type="project" value="TreeGrafter"/>
</dbReference>
<reference evidence="10" key="1">
    <citation type="submission" date="2011-04" db="EMBL/GenBank/DDBJ databases">
        <title>The complete genome of Porphyromonas asaccharolytica DSM 20707.</title>
        <authorList>
            <person name="Lucas S."/>
            <person name="Han J."/>
            <person name="Lapidus A."/>
            <person name="Bruce D."/>
            <person name="Goodwin L."/>
            <person name="Pitluck S."/>
            <person name="Peters L."/>
            <person name="Kyrpides N."/>
            <person name="Mavromatis K."/>
            <person name="Ivanova N."/>
            <person name="Ovchinnikova G."/>
            <person name="Pagani I."/>
            <person name="Lu M."/>
            <person name="Detter J.C."/>
            <person name="Tapia R."/>
            <person name="Han C."/>
            <person name="Land M."/>
            <person name="Hauser L."/>
            <person name="Markowitz V."/>
            <person name="Cheng J.-F."/>
            <person name="Hugenholtz P."/>
            <person name="Woyke T."/>
            <person name="Wu D."/>
            <person name="Gronow S."/>
            <person name="Wellnitz S."/>
            <person name="Brambilla E."/>
            <person name="Klenk H.-P."/>
            <person name="Eisen J.A."/>
        </authorList>
    </citation>
    <scope>NUCLEOTIDE SEQUENCE [LARGE SCALE GENOMIC DNA]</scope>
    <source>
        <strain evidence="10">ATCC 25260 / DSM 20707 / VPI 4198</strain>
    </source>
</reference>
<dbReference type="OrthoDB" id="603275at2"/>
<dbReference type="InterPro" id="IPR039426">
    <property type="entry name" value="TonB-dep_rcpt-like"/>
</dbReference>
<dbReference type="PANTHER" id="PTHR30069">
    <property type="entry name" value="TONB-DEPENDENT OUTER MEMBRANE RECEPTOR"/>
    <property type="match status" value="1"/>
</dbReference>
<comment type="subcellular location">
    <subcellularLocation>
        <location evidence="1">Cell outer membrane</location>
        <topology evidence="1">Multi-pass membrane protein</topology>
    </subcellularLocation>
</comment>
<dbReference type="EMBL" id="CP002689">
    <property type="protein sequence ID" value="AEE12393.1"/>
    <property type="molecule type" value="Genomic_DNA"/>
</dbReference>
<evidence type="ECO:0000256" key="3">
    <source>
        <dbReference type="ARBA" id="ARBA00022452"/>
    </source>
</evidence>
<dbReference type="HOGENOM" id="CLU_012729_0_1_10"/>
<dbReference type="KEGG" id="pah:Poras_0439"/>
<keyword evidence="7" id="KW-0998">Cell outer membrane</keyword>
<protein>
    <submittedName>
        <fullName evidence="9">TonB-dependent receptor</fullName>
    </submittedName>
</protein>
<dbReference type="Pfam" id="PF13715">
    <property type="entry name" value="CarbopepD_reg_2"/>
    <property type="match status" value="1"/>
</dbReference>
<dbReference type="GO" id="GO:0044718">
    <property type="term" value="P:siderophore transmembrane transport"/>
    <property type="evidence" value="ECO:0007669"/>
    <property type="project" value="TreeGrafter"/>
</dbReference>
<keyword evidence="6" id="KW-0472">Membrane</keyword>